<name>A0A6J4REB3_9ACTN</name>
<feature type="region of interest" description="Disordered" evidence="1">
    <location>
        <begin position="99"/>
        <end position="142"/>
    </location>
</feature>
<gene>
    <name evidence="2" type="ORF">AVDCRST_MAG05-597</name>
</gene>
<feature type="non-terminal residue" evidence="2">
    <location>
        <position position="142"/>
    </location>
</feature>
<organism evidence="2">
    <name type="scientific">uncultured Rubrobacteraceae bacterium</name>
    <dbReference type="NCBI Taxonomy" id="349277"/>
    <lineage>
        <taxon>Bacteria</taxon>
        <taxon>Bacillati</taxon>
        <taxon>Actinomycetota</taxon>
        <taxon>Rubrobacteria</taxon>
        <taxon>Rubrobacterales</taxon>
        <taxon>Rubrobacteraceae</taxon>
        <taxon>environmental samples</taxon>
    </lineage>
</organism>
<feature type="compositionally biased region" description="Basic residues" evidence="1">
    <location>
        <begin position="102"/>
        <end position="117"/>
    </location>
</feature>
<feature type="compositionally biased region" description="Basic and acidic residues" evidence="1">
    <location>
        <begin position="16"/>
        <end position="28"/>
    </location>
</feature>
<accession>A0A6J4REB3</accession>
<feature type="compositionally biased region" description="Basic residues" evidence="1">
    <location>
        <begin position="29"/>
        <end position="43"/>
    </location>
</feature>
<protein>
    <submittedName>
        <fullName evidence="2">Uncharacterized protein</fullName>
    </submittedName>
</protein>
<dbReference type="EMBL" id="CADCVM010000070">
    <property type="protein sequence ID" value="CAA9471521.1"/>
    <property type="molecule type" value="Genomic_DNA"/>
</dbReference>
<evidence type="ECO:0000313" key="2">
    <source>
        <dbReference type="EMBL" id="CAA9471521.1"/>
    </source>
</evidence>
<proteinExistence type="predicted"/>
<feature type="region of interest" description="Disordered" evidence="1">
    <location>
        <begin position="1"/>
        <end position="87"/>
    </location>
</feature>
<reference evidence="2" key="1">
    <citation type="submission" date="2020-02" db="EMBL/GenBank/DDBJ databases">
        <authorList>
            <person name="Meier V. D."/>
        </authorList>
    </citation>
    <scope>NUCLEOTIDE SEQUENCE</scope>
    <source>
        <strain evidence="2">AVDCRST_MAG05</strain>
    </source>
</reference>
<feature type="non-terminal residue" evidence="2">
    <location>
        <position position="1"/>
    </location>
</feature>
<evidence type="ECO:0000256" key="1">
    <source>
        <dbReference type="SAM" id="MobiDB-lite"/>
    </source>
</evidence>
<sequence>DQSQRGPTRQTRCRRTGPDRPDGGDHGRRGARRGRAGRRRAAHRCPPGLGGLRDLAAPRPAGGGAPDGAPRLRADGRRPSPSRRRPRFLGAFARLRTCEPRARRRARRGLRPRRHHPRLDPVLRAGQRGRRDLPRRVRRGQL</sequence>
<feature type="compositionally biased region" description="Polar residues" evidence="1">
    <location>
        <begin position="1"/>
        <end position="10"/>
    </location>
</feature>
<dbReference type="AlphaFoldDB" id="A0A6J4REB3"/>